<organism evidence="2">
    <name type="scientific">marine metagenome</name>
    <dbReference type="NCBI Taxonomy" id="408172"/>
    <lineage>
        <taxon>unclassified sequences</taxon>
        <taxon>metagenomes</taxon>
        <taxon>ecological metagenomes</taxon>
    </lineage>
</organism>
<evidence type="ECO:0000313" key="2">
    <source>
        <dbReference type="EMBL" id="SVE64343.1"/>
    </source>
</evidence>
<evidence type="ECO:0000256" key="1">
    <source>
        <dbReference type="SAM" id="Phobius"/>
    </source>
</evidence>
<name>A0A383F6R9_9ZZZZ</name>
<feature type="non-terminal residue" evidence="2">
    <location>
        <position position="1"/>
    </location>
</feature>
<protein>
    <submittedName>
        <fullName evidence="2">Uncharacterized protein</fullName>
    </submittedName>
</protein>
<reference evidence="2" key="1">
    <citation type="submission" date="2018-05" db="EMBL/GenBank/DDBJ databases">
        <authorList>
            <person name="Lanie J.A."/>
            <person name="Ng W.-L."/>
            <person name="Kazmierczak K.M."/>
            <person name="Andrzejewski T.M."/>
            <person name="Davidsen T.M."/>
            <person name="Wayne K.J."/>
            <person name="Tettelin H."/>
            <person name="Glass J.I."/>
            <person name="Rusch D."/>
            <person name="Podicherti R."/>
            <person name="Tsui H.-C.T."/>
            <person name="Winkler M.E."/>
        </authorList>
    </citation>
    <scope>NUCLEOTIDE SEQUENCE</scope>
</reference>
<accession>A0A383F6R9</accession>
<proteinExistence type="predicted"/>
<sequence length="106" mass="11165">TSVMGVLKDVTDKNFIISHNGSPAVYGHEKIDYVFIDPGFTGKLMALGVGLVGGAAGYMAVIIAKKNANASWKGVVSSLGFALGGRIGFKTFFKPLKIDISGKTRE</sequence>
<keyword evidence="1" id="KW-0472">Membrane</keyword>
<dbReference type="EMBL" id="UINC01231696">
    <property type="protein sequence ID" value="SVE64343.1"/>
    <property type="molecule type" value="Genomic_DNA"/>
</dbReference>
<feature type="transmembrane region" description="Helical" evidence="1">
    <location>
        <begin position="44"/>
        <end position="64"/>
    </location>
</feature>
<keyword evidence="1" id="KW-0812">Transmembrane</keyword>
<dbReference type="AlphaFoldDB" id="A0A383F6R9"/>
<gene>
    <name evidence="2" type="ORF">METZ01_LOCUS517197</name>
</gene>
<keyword evidence="1" id="KW-1133">Transmembrane helix</keyword>